<dbReference type="GO" id="GO:0016747">
    <property type="term" value="F:acyltransferase activity, transferring groups other than amino-acyl groups"/>
    <property type="evidence" value="ECO:0007669"/>
    <property type="project" value="InterPro"/>
</dbReference>
<dbReference type="Gene3D" id="3.40.630.30">
    <property type="match status" value="1"/>
</dbReference>
<reference evidence="2 3" key="1">
    <citation type="submission" date="2021-05" db="EMBL/GenBank/DDBJ databases">
        <title>Novel Bacillus species.</title>
        <authorList>
            <person name="Liu G."/>
        </authorList>
    </citation>
    <scope>NUCLEOTIDE SEQUENCE [LARGE SCALE GENOMIC DNA]</scope>
    <source>
        <strain evidence="2 3">FJAT-49732</strain>
    </source>
</reference>
<name>A0A942YK30_9BACI</name>
<dbReference type="InterPro" id="IPR016181">
    <property type="entry name" value="Acyl_CoA_acyltransferase"/>
</dbReference>
<organism evidence="2 3">
    <name type="scientific">Lederbergia citrisecunda</name>
    <dbReference type="NCBI Taxonomy" id="2833583"/>
    <lineage>
        <taxon>Bacteria</taxon>
        <taxon>Bacillati</taxon>
        <taxon>Bacillota</taxon>
        <taxon>Bacilli</taxon>
        <taxon>Bacillales</taxon>
        <taxon>Bacillaceae</taxon>
        <taxon>Lederbergia</taxon>
    </lineage>
</organism>
<dbReference type="PANTHER" id="PTHR43792">
    <property type="entry name" value="GNAT FAMILY, PUTATIVE (AFU_ORTHOLOGUE AFUA_3G00765)-RELATED-RELATED"/>
    <property type="match status" value="1"/>
</dbReference>
<dbReference type="InterPro" id="IPR051531">
    <property type="entry name" value="N-acetyltransferase"/>
</dbReference>
<gene>
    <name evidence="2" type="ORF">KHA93_09895</name>
</gene>
<dbReference type="SUPFAM" id="SSF55729">
    <property type="entry name" value="Acyl-CoA N-acyltransferases (Nat)"/>
    <property type="match status" value="1"/>
</dbReference>
<dbReference type="AlphaFoldDB" id="A0A942YK30"/>
<dbReference type="PROSITE" id="PS51186">
    <property type="entry name" value="GNAT"/>
    <property type="match status" value="1"/>
</dbReference>
<evidence type="ECO:0000259" key="1">
    <source>
        <dbReference type="PROSITE" id="PS51186"/>
    </source>
</evidence>
<dbReference type="Proteomes" id="UP000682713">
    <property type="component" value="Unassembled WGS sequence"/>
</dbReference>
<proteinExistence type="predicted"/>
<dbReference type="PANTHER" id="PTHR43792:SF1">
    <property type="entry name" value="N-ACETYLTRANSFERASE DOMAIN-CONTAINING PROTEIN"/>
    <property type="match status" value="1"/>
</dbReference>
<dbReference type="EMBL" id="JAGYPJ010000001">
    <property type="protein sequence ID" value="MBS4199968.1"/>
    <property type="molecule type" value="Genomic_DNA"/>
</dbReference>
<accession>A0A942YK30</accession>
<dbReference type="InterPro" id="IPR000182">
    <property type="entry name" value="GNAT_dom"/>
</dbReference>
<evidence type="ECO:0000313" key="2">
    <source>
        <dbReference type="EMBL" id="MBS4199968.1"/>
    </source>
</evidence>
<dbReference type="Pfam" id="PF13302">
    <property type="entry name" value="Acetyltransf_3"/>
    <property type="match status" value="1"/>
</dbReference>
<comment type="caution">
    <text evidence="2">The sequence shown here is derived from an EMBL/GenBank/DDBJ whole genome shotgun (WGS) entry which is preliminary data.</text>
</comment>
<sequence length="174" mass="19499">MVISETNRLILKVFDAEDMDAAKRFWGDREVMAYCGGPTPYENLGIVLDSYIRCYKATGLSVYAVVEKETGKIIGAAGFNIRGSLENVELLYHFSKESWGKGFATEAAAACVKIAKENGNVKSIFASADPKHAQSLKILEKVGFEYQGMKWFEDTEQEEPYYEMIIDKNNGIVR</sequence>
<evidence type="ECO:0000313" key="3">
    <source>
        <dbReference type="Proteomes" id="UP000682713"/>
    </source>
</evidence>
<keyword evidence="3" id="KW-1185">Reference proteome</keyword>
<protein>
    <submittedName>
        <fullName evidence="2">GNAT family N-acetyltransferase</fullName>
    </submittedName>
</protein>
<feature type="domain" description="N-acetyltransferase" evidence="1">
    <location>
        <begin position="9"/>
        <end position="169"/>
    </location>
</feature>